<gene>
    <name evidence="1" type="ORF">EDF87_10133</name>
</gene>
<evidence type="ECO:0000313" key="1">
    <source>
        <dbReference type="EMBL" id="TDV52969.1"/>
    </source>
</evidence>
<sequence>MSTSQPNAIAPTITSVKGANGVEIANGAKTTETSVTLAGNAQPAQQVEVFDGAIVKGAAAVDPTGNWTFSLTGLALGSHIITAKEYGAGDASLPRTFTVVPNK</sequence>
<dbReference type="InterPro" id="IPR013783">
    <property type="entry name" value="Ig-like_fold"/>
</dbReference>
<dbReference type="RefSeq" id="WP_134173607.1">
    <property type="nucleotide sequence ID" value="NZ_SOCQ01000001.1"/>
</dbReference>
<evidence type="ECO:0008006" key="3">
    <source>
        <dbReference type="Google" id="ProtNLM"/>
    </source>
</evidence>
<comment type="caution">
    <text evidence="1">The sequence shown here is derived from an EMBL/GenBank/DDBJ whole genome shotgun (WGS) entry which is preliminary data.</text>
</comment>
<dbReference type="Proteomes" id="UP000295804">
    <property type="component" value="Unassembled WGS sequence"/>
</dbReference>
<name>A0A4R7VU71_9PSED</name>
<evidence type="ECO:0000313" key="2">
    <source>
        <dbReference type="Proteomes" id="UP000295804"/>
    </source>
</evidence>
<protein>
    <recommendedName>
        <fullName evidence="3">Bacterial Ig-like domain-containing protein</fullName>
    </recommendedName>
</protein>
<dbReference type="Gene3D" id="2.60.40.10">
    <property type="entry name" value="Immunoglobulins"/>
    <property type="match status" value="1"/>
</dbReference>
<dbReference type="EMBL" id="SOCQ01000001">
    <property type="protein sequence ID" value="TDV52969.1"/>
    <property type="molecule type" value="Genomic_DNA"/>
</dbReference>
<proteinExistence type="predicted"/>
<reference evidence="1 2" key="1">
    <citation type="submission" date="2019-03" db="EMBL/GenBank/DDBJ databases">
        <title>Genomic analyses of the natural microbiome of Caenorhabditis elegans.</title>
        <authorList>
            <person name="Samuel B."/>
        </authorList>
    </citation>
    <scope>NUCLEOTIDE SEQUENCE [LARGE SCALE GENOMIC DNA]</scope>
    <source>
        <strain evidence="1 2">BIGb0525</strain>
    </source>
</reference>
<organism evidence="1 2">
    <name type="scientific">Pseudomonas helmanticensis</name>
    <dbReference type="NCBI Taxonomy" id="1471381"/>
    <lineage>
        <taxon>Bacteria</taxon>
        <taxon>Pseudomonadati</taxon>
        <taxon>Pseudomonadota</taxon>
        <taxon>Gammaproteobacteria</taxon>
        <taxon>Pseudomonadales</taxon>
        <taxon>Pseudomonadaceae</taxon>
        <taxon>Pseudomonas</taxon>
    </lineage>
</organism>
<accession>A0A4R7VU71</accession>
<dbReference type="AlphaFoldDB" id="A0A4R7VU71"/>